<protein>
    <submittedName>
        <fullName evidence="3">Secreted protein</fullName>
    </submittedName>
</protein>
<accession>A0A183DTR7</accession>
<reference evidence="3" key="1">
    <citation type="submission" date="2016-06" db="UniProtKB">
        <authorList>
            <consortium name="WormBaseParasite"/>
        </authorList>
    </citation>
    <scope>IDENTIFICATION</scope>
</reference>
<proteinExistence type="predicted"/>
<dbReference type="EMBL" id="UYRT01079044">
    <property type="protein sequence ID" value="VDN19859.1"/>
    <property type="molecule type" value="Genomic_DNA"/>
</dbReference>
<reference evidence="1 2" key="2">
    <citation type="submission" date="2018-11" db="EMBL/GenBank/DDBJ databases">
        <authorList>
            <consortium name="Pathogen Informatics"/>
        </authorList>
    </citation>
    <scope>NUCLEOTIDE SEQUENCE [LARGE SCALE GENOMIC DNA]</scope>
</reference>
<gene>
    <name evidence="1" type="ORF">GPUH_LOCUS12108</name>
</gene>
<evidence type="ECO:0000313" key="1">
    <source>
        <dbReference type="EMBL" id="VDN19859.1"/>
    </source>
</evidence>
<sequence>MKPLAVRLLQLTLQMFDVSFYGILPTLLAAHLRKQLASIFSALLGLQKALHAGAVVGLMCAFGNTGSSLTSAEINARKEGIQIREEPCAAKELIVVAGTRSVSGYAAPSGTVISAFNSCKSPVPLMASGTFIIDFLDSGPLEISDDVIKVIFMRFALCNSSTKRILSRGCPCVYLSLCVSVCVRVCFVPHFQLENHKN</sequence>
<dbReference type="WBParaSite" id="GPUH_0001212201-mRNA-1">
    <property type="protein sequence ID" value="GPUH_0001212201-mRNA-1"/>
    <property type="gene ID" value="GPUH_0001212201"/>
</dbReference>
<dbReference type="Proteomes" id="UP000271098">
    <property type="component" value="Unassembled WGS sequence"/>
</dbReference>
<name>A0A183DTR7_9BILA</name>
<organism evidence="3">
    <name type="scientific">Gongylonema pulchrum</name>
    <dbReference type="NCBI Taxonomy" id="637853"/>
    <lineage>
        <taxon>Eukaryota</taxon>
        <taxon>Metazoa</taxon>
        <taxon>Ecdysozoa</taxon>
        <taxon>Nematoda</taxon>
        <taxon>Chromadorea</taxon>
        <taxon>Rhabditida</taxon>
        <taxon>Spirurina</taxon>
        <taxon>Spiruromorpha</taxon>
        <taxon>Spiruroidea</taxon>
        <taxon>Gongylonematidae</taxon>
        <taxon>Gongylonema</taxon>
    </lineage>
</organism>
<dbReference type="AlphaFoldDB" id="A0A183DTR7"/>
<evidence type="ECO:0000313" key="3">
    <source>
        <dbReference type="WBParaSite" id="GPUH_0001212201-mRNA-1"/>
    </source>
</evidence>
<dbReference type="OrthoDB" id="1621027at2759"/>
<evidence type="ECO:0000313" key="2">
    <source>
        <dbReference type="Proteomes" id="UP000271098"/>
    </source>
</evidence>
<keyword evidence="2" id="KW-1185">Reference proteome</keyword>